<keyword evidence="2" id="KW-1185">Reference proteome</keyword>
<name>A0A7R8XI18_9CRUS</name>
<dbReference type="EMBL" id="CAJPEV010001592">
    <property type="protein sequence ID" value="CAG0893415.1"/>
    <property type="molecule type" value="Genomic_DNA"/>
</dbReference>
<evidence type="ECO:0000313" key="2">
    <source>
        <dbReference type="Proteomes" id="UP000677054"/>
    </source>
</evidence>
<gene>
    <name evidence="1" type="ORF">DSTB1V02_LOCUS7630</name>
</gene>
<reference evidence="1" key="1">
    <citation type="submission" date="2020-11" db="EMBL/GenBank/DDBJ databases">
        <authorList>
            <person name="Tran Van P."/>
        </authorList>
    </citation>
    <scope>NUCLEOTIDE SEQUENCE</scope>
</reference>
<dbReference type="GO" id="GO:0048011">
    <property type="term" value="P:neurotrophin TRK receptor signaling pathway"/>
    <property type="evidence" value="ECO:0007669"/>
    <property type="project" value="InterPro"/>
</dbReference>
<accession>A0A7R8XI18</accession>
<dbReference type="Pfam" id="PF15798">
    <property type="entry name" value="PRAS"/>
    <property type="match status" value="1"/>
</dbReference>
<dbReference type="InterPro" id="IPR026682">
    <property type="entry name" value="AKT1S1"/>
</dbReference>
<evidence type="ECO:0000313" key="1">
    <source>
        <dbReference type="EMBL" id="CAD7247805.1"/>
    </source>
</evidence>
<dbReference type="PANTHER" id="PTHR21844">
    <property type="entry name" value="AKT1 SUBSTRATE 1 PROTEIN"/>
    <property type="match status" value="1"/>
</dbReference>
<dbReference type="GO" id="GO:0005737">
    <property type="term" value="C:cytoplasm"/>
    <property type="evidence" value="ECO:0007669"/>
    <property type="project" value="TreeGrafter"/>
</dbReference>
<dbReference type="GO" id="GO:0032007">
    <property type="term" value="P:negative regulation of TOR signaling"/>
    <property type="evidence" value="ECO:0007669"/>
    <property type="project" value="InterPro"/>
</dbReference>
<dbReference type="AlphaFoldDB" id="A0A7R8XI18"/>
<protein>
    <submittedName>
        <fullName evidence="1">Uncharacterized protein</fullName>
    </submittedName>
</protein>
<dbReference type="PANTHER" id="PTHR21844:SF2">
    <property type="entry name" value="PROLINE-RICH AKT1 SUBSTRATE 1"/>
    <property type="match status" value="1"/>
</dbReference>
<dbReference type="EMBL" id="LR901109">
    <property type="protein sequence ID" value="CAD7247805.1"/>
    <property type="molecule type" value="Genomic_DNA"/>
</dbReference>
<dbReference type="Proteomes" id="UP000677054">
    <property type="component" value="Unassembled WGS sequence"/>
</dbReference>
<proteinExistence type="predicted"/>
<dbReference type="OrthoDB" id="6343029at2759"/>
<organism evidence="1">
    <name type="scientific">Darwinula stevensoni</name>
    <dbReference type="NCBI Taxonomy" id="69355"/>
    <lineage>
        <taxon>Eukaryota</taxon>
        <taxon>Metazoa</taxon>
        <taxon>Ecdysozoa</taxon>
        <taxon>Arthropoda</taxon>
        <taxon>Crustacea</taxon>
        <taxon>Oligostraca</taxon>
        <taxon>Ostracoda</taxon>
        <taxon>Podocopa</taxon>
        <taxon>Podocopida</taxon>
        <taxon>Darwinulocopina</taxon>
        <taxon>Darwinuloidea</taxon>
        <taxon>Darwinulidae</taxon>
        <taxon>Darwinula</taxon>
    </lineage>
</organism>
<sequence length="404" mass="45083">MVTQACKCLNIKVYLNAEPKDASNVVPDDAQCHVFFTQKLSEGQLSIGGIVLEHRLLTQSVELKNWIVYECLNCQMFTHATRKYDASGFVLLGSDLLKGPEFSSIEASSGYSPVYKIIIPEKAGSHDVEHKKIGVEMTGAVMEHGLQALTEQLEKYLKVEELKMEDRIFNYSCQQKASFRQLEEVAKQDKSLMLSLYMSTVTMEGPLESKGASEVQLLDTSQHLTPPMTPEEAHRNEAMEDDIPPRMIQFPKSAPVAFPSMNVGGRHGNGVKRKNKHPPQRLACSLDTEGVFNMDEMEDEIMQPGYPSEEDINYEEECTESTPGHQTALHQLGTSLPVNVPIRNAAAVHQAQVFEPHEEEMIPEDPRDIAASIQAIAQSVQENSEDVFGALPRRRLSSFHKNLG</sequence>